<dbReference type="InterPro" id="IPR045131">
    <property type="entry name" value="CISD1/2"/>
</dbReference>
<dbReference type="Gene3D" id="3.40.5.90">
    <property type="entry name" value="CDGSH iron-sulfur domain, mitoNEET-type"/>
    <property type="match status" value="2"/>
</dbReference>
<evidence type="ECO:0000256" key="5">
    <source>
        <dbReference type="ARBA" id="ARBA00023014"/>
    </source>
</evidence>
<dbReference type="GO" id="GO:0010506">
    <property type="term" value="P:regulation of autophagy"/>
    <property type="evidence" value="ECO:0007669"/>
    <property type="project" value="InterPro"/>
</dbReference>
<dbReference type="SMART" id="SM00704">
    <property type="entry name" value="ZnF_CDGSH"/>
    <property type="match status" value="1"/>
</dbReference>
<keyword evidence="2" id="KW-0001">2Fe-2S</keyword>
<dbReference type="Proteomes" id="UP000035642">
    <property type="component" value="Unassembled WGS sequence"/>
</dbReference>
<feature type="domain" description="Iron-binding zinc finger CDGSH type" evidence="7">
    <location>
        <begin position="47"/>
        <end position="115"/>
    </location>
</feature>
<dbReference type="AlphaFoldDB" id="A0A0K0DF24"/>
<keyword evidence="4" id="KW-0408">Iron</keyword>
<name>A0A0K0DF24_ANGCA</name>
<dbReference type="PANTHER" id="PTHR13680:SF5">
    <property type="entry name" value="CDGSH IRON-SULFUR DOMAIN-CONTAINING PROTEIN 1"/>
    <property type="match status" value="1"/>
</dbReference>
<proteinExistence type="inferred from homology"/>
<evidence type="ECO:0000256" key="3">
    <source>
        <dbReference type="ARBA" id="ARBA00022723"/>
    </source>
</evidence>
<dbReference type="WBParaSite" id="ACAC_0000952201-mRNA-1">
    <property type="protein sequence ID" value="ACAC_0000952201-mRNA-1"/>
    <property type="gene ID" value="ACAC_0000952201"/>
</dbReference>
<comment type="similarity">
    <text evidence="1">Belongs to the CISD protein family. CISD2 subfamily.</text>
</comment>
<evidence type="ECO:0000256" key="6">
    <source>
        <dbReference type="ARBA" id="ARBA00034078"/>
    </source>
</evidence>
<dbReference type="PANTHER" id="PTHR13680">
    <property type="entry name" value="CDGSH IRON-SULFUR DOMAIN-CONTAINING PROTEIN 1"/>
    <property type="match status" value="1"/>
</dbReference>
<comment type="cofactor">
    <cofactor evidence="6">
        <name>[2Fe-2S] cluster</name>
        <dbReference type="ChEBI" id="CHEBI:190135"/>
    </cofactor>
</comment>
<evidence type="ECO:0000313" key="8">
    <source>
        <dbReference type="Proteomes" id="UP000035642"/>
    </source>
</evidence>
<keyword evidence="8" id="KW-1185">Reference proteome</keyword>
<dbReference type="GO" id="GO:0005741">
    <property type="term" value="C:mitochondrial outer membrane"/>
    <property type="evidence" value="ECO:0007669"/>
    <property type="project" value="TreeGrafter"/>
</dbReference>
<reference evidence="8" key="1">
    <citation type="submission" date="2012-09" db="EMBL/GenBank/DDBJ databases">
        <authorList>
            <person name="Martin A.A."/>
        </authorList>
    </citation>
    <scope>NUCLEOTIDE SEQUENCE</scope>
</reference>
<evidence type="ECO:0000259" key="7">
    <source>
        <dbReference type="SMART" id="SM00704"/>
    </source>
</evidence>
<evidence type="ECO:0000313" key="9">
    <source>
        <dbReference type="WBParaSite" id="ACAC_0000952201-mRNA-1"/>
    </source>
</evidence>
<evidence type="ECO:0000256" key="4">
    <source>
        <dbReference type="ARBA" id="ARBA00023004"/>
    </source>
</evidence>
<keyword evidence="5" id="KW-0411">Iron-sulfur</keyword>
<accession>A0A0K0DF24</accession>
<dbReference type="GO" id="GO:0051537">
    <property type="term" value="F:2 iron, 2 sulfur cluster binding"/>
    <property type="evidence" value="ECO:0007669"/>
    <property type="project" value="UniProtKB-KW"/>
</dbReference>
<keyword evidence="3" id="KW-0479">Metal-binding</keyword>
<sequence>MFILNFTSVFTSTKCITPLKNHQFQIGYKLALRKARVNYKIQLANEKVVDTIDMEDIGDKKAFCRCWKSDKVFGLYPKLETNVIYRKAKMATYCFIKDFFQFPYCDGSHSKHNKEVGDNVGPLVIKGKH</sequence>
<reference evidence="9" key="2">
    <citation type="submission" date="2017-02" db="UniProtKB">
        <authorList>
            <consortium name="WormBaseParasite"/>
        </authorList>
    </citation>
    <scope>IDENTIFICATION</scope>
</reference>
<dbReference type="STRING" id="6313.A0A0K0DF24"/>
<organism evidence="8 9">
    <name type="scientific">Angiostrongylus cantonensis</name>
    <name type="common">Rat lungworm</name>
    <dbReference type="NCBI Taxonomy" id="6313"/>
    <lineage>
        <taxon>Eukaryota</taxon>
        <taxon>Metazoa</taxon>
        <taxon>Ecdysozoa</taxon>
        <taxon>Nematoda</taxon>
        <taxon>Chromadorea</taxon>
        <taxon>Rhabditida</taxon>
        <taxon>Rhabditina</taxon>
        <taxon>Rhabditomorpha</taxon>
        <taxon>Strongyloidea</taxon>
        <taxon>Metastrongylidae</taxon>
        <taxon>Angiostrongylus</taxon>
    </lineage>
</organism>
<protein>
    <submittedName>
        <fullName evidence="9">ZnF_CDGSH domain-containing protein</fullName>
    </submittedName>
</protein>
<evidence type="ECO:0000256" key="1">
    <source>
        <dbReference type="ARBA" id="ARBA00008624"/>
    </source>
</evidence>
<dbReference type="GO" id="GO:0046872">
    <property type="term" value="F:metal ion binding"/>
    <property type="evidence" value="ECO:0007669"/>
    <property type="project" value="UniProtKB-KW"/>
</dbReference>
<dbReference type="InterPro" id="IPR042216">
    <property type="entry name" value="MitoNEET_CISD"/>
</dbReference>
<evidence type="ECO:0000256" key="2">
    <source>
        <dbReference type="ARBA" id="ARBA00022714"/>
    </source>
</evidence>
<dbReference type="InterPro" id="IPR018967">
    <property type="entry name" value="FeS-contain_CDGSH-typ"/>
</dbReference>